<gene>
    <name evidence="5" type="primary">LOC140006802</name>
</gene>
<feature type="domain" description="C2H2-type" evidence="3">
    <location>
        <begin position="169"/>
        <end position="196"/>
    </location>
</feature>
<dbReference type="PANTHER" id="PTHR47591:SF1">
    <property type="entry name" value="ZINC FINGER PROTEIN ZAT2-RELATED"/>
    <property type="match status" value="1"/>
</dbReference>
<dbReference type="PROSITE" id="PS00028">
    <property type="entry name" value="ZINC_FINGER_C2H2_1"/>
    <property type="match status" value="3"/>
</dbReference>
<feature type="compositionally biased region" description="Basic and acidic residues" evidence="2">
    <location>
        <begin position="219"/>
        <end position="236"/>
    </location>
</feature>
<feature type="domain" description="C2H2-type" evidence="3">
    <location>
        <begin position="472"/>
        <end position="499"/>
    </location>
</feature>
<feature type="compositionally biased region" description="Low complexity" evidence="2">
    <location>
        <begin position="201"/>
        <end position="216"/>
    </location>
</feature>
<dbReference type="RefSeq" id="XP_071905510.1">
    <property type="nucleotide sequence ID" value="XM_072049409.1"/>
</dbReference>
<feature type="compositionally biased region" description="Acidic residues" evidence="2">
    <location>
        <begin position="43"/>
        <end position="56"/>
    </location>
</feature>
<dbReference type="PROSITE" id="PS50157">
    <property type="entry name" value="ZINC_FINGER_C2H2_2"/>
    <property type="match status" value="3"/>
</dbReference>
<protein>
    <recommendedName>
        <fullName evidence="3">C2H2-type domain-containing protein</fullName>
    </recommendedName>
</protein>
<proteinExistence type="predicted"/>
<dbReference type="InterPro" id="IPR036236">
    <property type="entry name" value="Znf_C2H2_sf"/>
</dbReference>
<keyword evidence="1" id="KW-0863">Zinc-finger</keyword>
<feature type="region of interest" description="Disordered" evidence="2">
    <location>
        <begin position="201"/>
        <end position="245"/>
    </location>
</feature>
<evidence type="ECO:0000313" key="4">
    <source>
        <dbReference type="Proteomes" id="UP001652660"/>
    </source>
</evidence>
<evidence type="ECO:0000313" key="5">
    <source>
        <dbReference type="RefSeq" id="XP_071905510.1"/>
    </source>
</evidence>
<dbReference type="SMART" id="SM00355">
    <property type="entry name" value="ZnF_C2H2"/>
    <property type="match status" value="4"/>
</dbReference>
<evidence type="ECO:0000256" key="1">
    <source>
        <dbReference type="PROSITE-ProRule" id="PRU00042"/>
    </source>
</evidence>
<name>A0ABM4UDZ3_COFAR</name>
<dbReference type="PANTHER" id="PTHR47591">
    <property type="entry name" value="ZINC FINGER PROTEIN ZAT2-RELATED"/>
    <property type="match status" value="1"/>
</dbReference>
<dbReference type="Gene3D" id="3.30.160.60">
    <property type="entry name" value="Classic Zinc Finger"/>
    <property type="match status" value="2"/>
</dbReference>
<organism evidence="4 5">
    <name type="scientific">Coffea arabica</name>
    <name type="common">Arabian coffee</name>
    <dbReference type="NCBI Taxonomy" id="13443"/>
    <lineage>
        <taxon>Eukaryota</taxon>
        <taxon>Viridiplantae</taxon>
        <taxon>Streptophyta</taxon>
        <taxon>Embryophyta</taxon>
        <taxon>Tracheophyta</taxon>
        <taxon>Spermatophyta</taxon>
        <taxon>Magnoliopsida</taxon>
        <taxon>eudicotyledons</taxon>
        <taxon>Gunneridae</taxon>
        <taxon>Pentapetalae</taxon>
        <taxon>asterids</taxon>
        <taxon>lamiids</taxon>
        <taxon>Gentianales</taxon>
        <taxon>Rubiaceae</taxon>
        <taxon>Ixoroideae</taxon>
        <taxon>Gardenieae complex</taxon>
        <taxon>Bertiereae - Coffeeae clade</taxon>
        <taxon>Coffeeae</taxon>
        <taxon>Coffea</taxon>
    </lineage>
</organism>
<keyword evidence="1" id="KW-0862">Zinc</keyword>
<feature type="compositionally biased region" description="Basic and acidic residues" evidence="2">
    <location>
        <begin position="342"/>
        <end position="356"/>
    </location>
</feature>
<feature type="region of interest" description="Disordered" evidence="2">
    <location>
        <begin position="317"/>
        <end position="356"/>
    </location>
</feature>
<keyword evidence="4" id="KW-1185">Reference proteome</keyword>
<accession>A0ABM4UDZ3</accession>
<dbReference type="GeneID" id="140006802"/>
<dbReference type="Proteomes" id="UP001652660">
    <property type="component" value="Chromosome 5e"/>
</dbReference>
<dbReference type="Pfam" id="PF13912">
    <property type="entry name" value="zf-C2H2_6"/>
    <property type="match status" value="4"/>
</dbReference>
<sequence>MSTVDDKEDQISESIKKEHPDHKSSVLGDHGELWIKLKINPSSDEDGDEEEEEDFEKDQPERPPQSKTKSNSNTRICQVCSKVFGSGKALGGHMRIHFQTNKDVIFRKKLIKCSQQEPLIKLKKKRKRQAYAAAAAADFAKNKDLWKIKSSSSDHDSAVAGFNKNNTNPTCSICGKNFPSMKSLFGHMRCHPDREWRGIQPPSWAAVKPSPSSSVSDAEPQKTDVDDDDYQHHQVDSADGDGDQTVDLTKTLGGWSVTAKRGRKAIVENIEEDEGMRDAVYHLMSLAQGGDSSSDVKLQVKNRHKFEEFEATNSNSLAYKSENDEDLMTKSAPGSKKKRKKESSADHPVKELRNEGRKLDGIHLDYMINMGENSAEAVKETDLFAGKLANLDCQWEEENTWPKEPKDYYADKDCSDSENTLDDRLLIDRKNDERSNGNVIAVKSRKKRKRMKLRDLDQFNPVLTLTTSLEKYRCTTCDKCFPTHQALGGHRSSHNKFRMVIQNSYGESTFAAATDEYGTLGNYTPNPGVDESKESDEGAASSHECRIGNKKFLTGQALGGHKRCHWPAAGQMEGPSSQVTSAGEVSGTDRRVMEFDLNEVPPLEEDAGVECDHAAGYGCASSSFNSVEFQGLCA</sequence>
<keyword evidence="1" id="KW-0479">Metal-binding</keyword>
<reference evidence="5" key="1">
    <citation type="submission" date="2025-08" db="UniProtKB">
        <authorList>
            <consortium name="RefSeq"/>
        </authorList>
    </citation>
    <scope>IDENTIFICATION</scope>
    <source>
        <tissue evidence="5">Leaves</tissue>
    </source>
</reference>
<evidence type="ECO:0000256" key="2">
    <source>
        <dbReference type="SAM" id="MobiDB-lite"/>
    </source>
</evidence>
<dbReference type="SUPFAM" id="SSF57667">
    <property type="entry name" value="beta-beta-alpha zinc fingers"/>
    <property type="match status" value="1"/>
</dbReference>
<feature type="domain" description="C2H2-type" evidence="3">
    <location>
        <begin position="75"/>
        <end position="102"/>
    </location>
</feature>
<evidence type="ECO:0000259" key="3">
    <source>
        <dbReference type="PROSITE" id="PS50157"/>
    </source>
</evidence>
<dbReference type="InterPro" id="IPR013087">
    <property type="entry name" value="Znf_C2H2_type"/>
</dbReference>
<feature type="region of interest" description="Disordered" evidence="2">
    <location>
        <begin position="1"/>
        <end position="73"/>
    </location>
</feature>
<feature type="compositionally biased region" description="Basic and acidic residues" evidence="2">
    <location>
        <begin position="14"/>
        <end position="35"/>
    </location>
</feature>